<keyword evidence="2" id="KW-1185">Reference proteome</keyword>
<dbReference type="AlphaFoldDB" id="A0A918DUW2"/>
<comment type="caution">
    <text evidence="1">The sequence shown here is derived from an EMBL/GenBank/DDBJ whole genome shotgun (WGS) entry which is preliminary data.</text>
</comment>
<gene>
    <name evidence="1" type="ORF">GCM10011348_33070</name>
</gene>
<reference evidence="1 2" key="1">
    <citation type="journal article" date="2014" name="Int. J. Syst. Evol. Microbiol.">
        <title>Complete genome sequence of Corynebacterium casei LMG S-19264T (=DSM 44701T), isolated from a smear-ripened cheese.</title>
        <authorList>
            <consortium name="US DOE Joint Genome Institute (JGI-PGF)"/>
            <person name="Walter F."/>
            <person name="Albersmeier A."/>
            <person name="Kalinowski J."/>
            <person name="Ruckert C."/>
        </authorList>
    </citation>
    <scope>NUCLEOTIDE SEQUENCE [LARGE SCALE GENOMIC DNA]</scope>
    <source>
        <strain evidence="1 2">CGMCC 1.7286</strain>
    </source>
</reference>
<evidence type="ECO:0000313" key="1">
    <source>
        <dbReference type="EMBL" id="GGO85160.1"/>
    </source>
</evidence>
<dbReference type="Proteomes" id="UP000599578">
    <property type="component" value="Unassembled WGS sequence"/>
</dbReference>
<dbReference type="InterPro" id="IPR043148">
    <property type="entry name" value="TagF_C"/>
</dbReference>
<evidence type="ECO:0000313" key="2">
    <source>
        <dbReference type="Proteomes" id="UP000599578"/>
    </source>
</evidence>
<organism evidence="1 2">
    <name type="scientific">Marinobacterium nitratireducens</name>
    <dbReference type="NCBI Taxonomy" id="518897"/>
    <lineage>
        <taxon>Bacteria</taxon>
        <taxon>Pseudomonadati</taxon>
        <taxon>Pseudomonadota</taxon>
        <taxon>Gammaproteobacteria</taxon>
        <taxon>Oceanospirillales</taxon>
        <taxon>Oceanospirillaceae</taxon>
        <taxon>Marinobacterium</taxon>
    </lineage>
</organism>
<proteinExistence type="predicted"/>
<name>A0A918DUW2_9GAMM</name>
<dbReference type="Gene3D" id="3.40.50.12580">
    <property type="match status" value="1"/>
</dbReference>
<protein>
    <submittedName>
        <fullName evidence="1">Uncharacterized protein</fullName>
    </submittedName>
</protein>
<dbReference type="EMBL" id="BMLT01000008">
    <property type="protein sequence ID" value="GGO85160.1"/>
    <property type="molecule type" value="Genomic_DNA"/>
</dbReference>
<sequence>MRWHPGLKSNDIRFLKKSLRGISAVTFSDPSLERVDDFINQCYVLVAGNSSIHLEGAILGVRCVYYELNSSRLYDYYGYVSEGIAEYAKNIEELVSICNEDNNGYKHSEARVKAIKRYSASYATKWQGREGKLVANTLQKLRSDIGVGDLYCVIDVDSSTFNIVNIPI</sequence>
<accession>A0A918DUW2</accession>